<keyword evidence="3" id="KW-1185">Reference proteome</keyword>
<dbReference type="EMBL" id="JAXHDO010000001">
    <property type="protein sequence ID" value="MDY4336968.1"/>
    <property type="molecule type" value="Genomic_DNA"/>
</dbReference>
<protein>
    <recommendedName>
        <fullName evidence="4">DUF1887 family protein</fullName>
    </recommendedName>
</protein>
<dbReference type="RefSeq" id="WP_320693534.1">
    <property type="nucleotide sequence ID" value="NZ_JAXHDO010000001.1"/>
</dbReference>
<evidence type="ECO:0000256" key="1">
    <source>
        <dbReference type="ARBA" id="ARBA00022801"/>
    </source>
</evidence>
<dbReference type="SUPFAM" id="SSF52980">
    <property type="entry name" value="Restriction endonuclease-like"/>
    <property type="match status" value="1"/>
</dbReference>
<keyword evidence="1" id="KW-0378">Hydrolase</keyword>
<dbReference type="InterPro" id="IPR011335">
    <property type="entry name" value="Restrct_endonuc-II-like"/>
</dbReference>
<organism evidence="2 3">
    <name type="scientific">Streptococcus wuxiensis</name>
    <dbReference type="NCBI Taxonomy" id="3095078"/>
    <lineage>
        <taxon>Bacteria</taxon>
        <taxon>Bacillati</taxon>
        <taxon>Bacillota</taxon>
        <taxon>Bacilli</taxon>
        <taxon>Lactobacillales</taxon>
        <taxon>Streptococcaceae</taxon>
        <taxon>Streptococcus</taxon>
    </lineage>
</organism>
<sequence length="382" mass="44389">MTSLLIELYDRHTIEKNVYQAFVSDCDEILYLSTRKIAEEDKLSLKHFLMEQVPHLKQVHFRQFRLEKICQELDVFINDFETVTIDVFGGDNLLAIVLYQYGLEKGIPIIAMDVEQGMQYAWERDKIYDKNLEIPSLSIEQLIALRGGKVLKSRRPQHSNKQVLAIKKLAKYAIENPEKWYQITQFFALAKTNDFHAETAKVLKSNRKIYSYPSSLIPLFTKANLLKVEEETTDTVTYTFPTPEAHLLCRTKGHILELYIYLLALESEYFNECMIGTEIDWNGIFPEADNVQNEIDVILRKGHSVVFISCKMTDLAVEAINELEVYANHFAGDNCLKMIVCSGKINPVYSHRCQEYGVMVIKQDQIQNLIPMLRKYIRKHMK</sequence>
<reference evidence="2 3" key="1">
    <citation type="submission" date="2023-11" db="EMBL/GenBank/DDBJ databases">
        <title>Streptococcus wuxiensis sp. nov., Streptococcus jiangnanensis sp. nov., Streptococcus fermentans sp. nov., three novel members of the genus Streptococcus isolated from breast milk.</title>
        <authorList>
            <person name="Zhou Y."/>
            <person name="Yang B."/>
        </authorList>
    </citation>
    <scope>NUCLEOTIDE SEQUENCE [LARGE SCALE GENOMIC DNA]</scope>
    <source>
        <strain evidence="2 3">21WXBC0057M1</strain>
    </source>
</reference>
<evidence type="ECO:0000313" key="3">
    <source>
        <dbReference type="Proteomes" id="UP001272345"/>
    </source>
</evidence>
<dbReference type="InterPro" id="IPR011856">
    <property type="entry name" value="tRNA_endonuc-like_dom_sf"/>
</dbReference>
<gene>
    <name evidence="2" type="ORF">SPC83_02355</name>
</gene>
<accession>A0ABU5FPV2</accession>
<proteinExistence type="predicted"/>
<evidence type="ECO:0008006" key="4">
    <source>
        <dbReference type="Google" id="ProtNLM"/>
    </source>
</evidence>
<comment type="caution">
    <text evidence="2">The sequence shown here is derived from an EMBL/GenBank/DDBJ whole genome shotgun (WGS) entry which is preliminary data.</text>
</comment>
<dbReference type="Proteomes" id="UP001272345">
    <property type="component" value="Unassembled WGS sequence"/>
</dbReference>
<evidence type="ECO:0000313" key="2">
    <source>
        <dbReference type="EMBL" id="MDY4336968.1"/>
    </source>
</evidence>
<name>A0ABU5FPV2_9STRE</name>
<dbReference type="Gene3D" id="3.40.1350.10">
    <property type="match status" value="1"/>
</dbReference>